<dbReference type="EMBL" id="VRLW01000001">
    <property type="protein sequence ID" value="KAA1257833.1"/>
    <property type="molecule type" value="Genomic_DNA"/>
</dbReference>
<accession>A0A5B1CEE3</accession>
<dbReference type="AlphaFoldDB" id="A0A5B1CEE3"/>
<dbReference type="RefSeq" id="WP_235033141.1">
    <property type="nucleotide sequence ID" value="NZ_LWSK01000030.1"/>
</dbReference>
<evidence type="ECO:0000313" key="1">
    <source>
        <dbReference type="EMBL" id="KAA1257833.1"/>
    </source>
</evidence>
<proteinExistence type="predicted"/>
<comment type="caution">
    <text evidence="1">The sequence shown here is derived from an EMBL/GenBank/DDBJ whole genome shotgun (WGS) entry which is preliminary data.</text>
</comment>
<organism evidence="1 2">
    <name type="scientific">Rubripirellula obstinata</name>
    <dbReference type="NCBI Taxonomy" id="406547"/>
    <lineage>
        <taxon>Bacteria</taxon>
        <taxon>Pseudomonadati</taxon>
        <taxon>Planctomycetota</taxon>
        <taxon>Planctomycetia</taxon>
        <taxon>Pirellulales</taxon>
        <taxon>Pirellulaceae</taxon>
        <taxon>Rubripirellula</taxon>
    </lineage>
</organism>
<dbReference type="Proteomes" id="UP000322699">
    <property type="component" value="Unassembled WGS sequence"/>
</dbReference>
<name>A0A5B1CEE3_9BACT</name>
<reference evidence="1 2" key="1">
    <citation type="submission" date="2019-08" db="EMBL/GenBank/DDBJ databases">
        <title>Deep-cultivation of Planctomycetes and their phenomic and genomic characterization uncovers novel biology.</title>
        <authorList>
            <person name="Wiegand S."/>
            <person name="Jogler M."/>
            <person name="Boedeker C."/>
            <person name="Pinto D."/>
            <person name="Vollmers J."/>
            <person name="Rivas-Marin E."/>
            <person name="Kohn T."/>
            <person name="Peeters S.H."/>
            <person name="Heuer A."/>
            <person name="Rast P."/>
            <person name="Oberbeckmann S."/>
            <person name="Bunk B."/>
            <person name="Jeske O."/>
            <person name="Meyerdierks A."/>
            <person name="Storesund J.E."/>
            <person name="Kallscheuer N."/>
            <person name="Luecker S."/>
            <person name="Lage O.M."/>
            <person name="Pohl T."/>
            <person name="Merkel B.J."/>
            <person name="Hornburger P."/>
            <person name="Mueller R.-W."/>
            <person name="Bruemmer F."/>
            <person name="Labrenz M."/>
            <person name="Spormann A.M."/>
            <person name="Op Den Camp H."/>
            <person name="Overmann J."/>
            <person name="Amann R."/>
            <person name="Jetten M.S.M."/>
            <person name="Mascher T."/>
            <person name="Medema M.H."/>
            <person name="Devos D.P."/>
            <person name="Kaster A.-K."/>
            <person name="Ovreas L."/>
            <person name="Rohde M."/>
            <person name="Galperin M.Y."/>
            <person name="Jogler C."/>
        </authorList>
    </citation>
    <scope>NUCLEOTIDE SEQUENCE [LARGE SCALE GENOMIC DNA]</scope>
    <source>
        <strain evidence="1 2">LF1</strain>
    </source>
</reference>
<evidence type="ECO:0000313" key="2">
    <source>
        <dbReference type="Proteomes" id="UP000322699"/>
    </source>
</evidence>
<gene>
    <name evidence="1" type="ORF">LF1_03230</name>
</gene>
<sequence>MEAETLGEFRYVKPPTTPEKTLHSVAPLRALLNQVTSPTRFHMIARDRALALLTQCTGETIWPIDLCIDKSIPKPWIDELSDAFESSFDHDRDTIYFNEQKTNQFHGIRDVDLAAKLGESLGIDVGRLQQQSLGRAALVAAIKEAVMEG</sequence>
<keyword evidence="2" id="KW-1185">Reference proteome</keyword>
<protein>
    <submittedName>
        <fullName evidence="1">Uncharacterized protein</fullName>
    </submittedName>
</protein>